<dbReference type="Pfam" id="PF10139">
    <property type="entry name" value="Virul_Fac"/>
    <property type="match status" value="1"/>
</dbReference>
<dbReference type="InterPro" id="IPR017030">
    <property type="entry name" value="Vir_effector_SfrC"/>
</dbReference>
<dbReference type="EMBL" id="RQTU01001065">
    <property type="protein sequence ID" value="RRD49436.1"/>
    <property type="molecule type" value="Genomic_DNA"/>
</dbReference>
<feature type="non-terminal residue" evidence="1">
    <location>
        <position position="116"/>
    </location>
</feature>
<sequence length="116" mass="13084">LEALYGERRVDFIKEVNPVGGGKEATGLVTRFTRQAPAAPAGYPVPLRLFSEIDLAKILANAWFNDFNHEQLSFQLDEARVEERLRPFLQRATQAKSYNGVSQEDVVALWDYLNAS</sequence>
<organism evidence="1 2">
    <name type="scientific">Escherichia coli</name>
    <dbReference type="NCBI Taxonomy" id="562"/>
    <lineage>
        <taxon>Bacteria</taxon>
        <taxon>Pseudomonadati</taxon>
        <taxon>Pseudomonadota</taxon>
        <taxon>Gammaproteobacteria</taxon>
        <taxon>Enterobacterales</taxon>
        <taxon>Enterobacteriaceae</taxon>
        <taxon>Escherichia</taxon>
    </lineage>
</organism>
<gene>
    <name evidence="1" type="ORF">EIA08_33750</name>
</gene>
<evidence type="ECO:0000313" key="2">
    <source>
        <dbReference type="Proteomes" id="UP000271008"/>
    </source>
</evidence>
<accession>A0A3P1WTV5</accession>
<evidence type="ECO:0000313" key="1">
    <source>
        <dbReference type="EMBL" id="RRD49436.1"/>
    </source>
</evidence>
<reference evidence="1 2" key="1">
    <citation type="submission" date="2018-11" db="EMBL/GenBank/DDBJ databases">
        <title>Enterobacteriaceae from Patient.</title>
        <authorList>
            <person name="Shen C."/>
            <person name="Yang Y."/>
            <person name="Tian G."/>
        </authorList>
    </citation>
    <scope>NUCLEOTIDE SEQUENCE [LARGE SCALE GENOMIC DNA]</scope>
    <source>
        <strain evidence="1 2">GBGD28</strain>
    </source>
</reference>
<feature type="non-terminal residue" evidence="1">
    <location>
        <position position="1"/>
    </location>
</feature>
<dbReference type="Proteomes" id="UP000271008">
    <property type="component" value="Unassembled WGS sequence"/>
</dbReference>
<protein>
    <submittedName>
        <fullName evidence="1">Uncharacterized protein</fullName>
    </submittedName>
</protein>
<proteinExistence type="predicted"/>
<dbReference type="AlphaFoldDB" id="A0A3P1WTV5"/>
<comment type="caution">
    <text evidence="1">The sequence shown here is derived from an EMBL/GenBank/DDBJ whole genome shotgun (WGS) entry which is preliminary data.</text>
</comment>
<name>A0A3P1WTV5_ECOLX</name>
<dbReference type="RefSeq" id="WP_214295488.1">
    <property type="nucleotide sequence ID" value="NZ_RQTU01001065.1"/>
</dbReference>